<proteinExistence type="predicted"/>
<feature type="modified residue" description="4-aspartylphosphate" evidence="2">
    <location>
        <position position="208"/>
    </location>
</feature>
<dbReference type="InterPro" id="IPR050595">
    <property type="entry name" value="Bact_response_regulator"/>
</dbReference>
<dbReference type="PANTHER" id="PTHR44591">
    <property type="entry name" value="STRESS RESPONSE REGULATOR PROTEIN 1"/>
    <property type="match status" value="1"/>
</dbReference>
<dbReference type="EMBL" id="WNKX01000021">
    <property type="protein sequence ID" value="MTW13354.1"/>
    <property type="molecule type" value="Genomic_DNA"/>
</dbReference>
<dbReference type="GO" id="GO:0000160">
    <property type="term" value="P:phosphorelay signal transduction system"/>
    <property type="evidence" value="ECO:0007669"/>
    <property type="project" value="InterPro"/>
</dbReference>
<dbReference type="PANTHER" id="PTHR44591:SF21">
    <property type="entry name" value="TWO-COMPONENT RESPONSE REGULATOR"/>
    <property type="match status" value="1"/>
</dbReference>
<gene>
    <name evidence="4" type="ORF">GM658_22360</name>
</gene>
<dbReference type="InterPro" id="IPR001789">
    <property type="entry name" value="Sig_transdc_resp-reg_receiver"/>
</dbReference>
<protein>
    <submittedName>
        <fullName evidence="4">Response regulator</fullName>
    </submittedName>
</protein>
<evidence type="ECO:0000313" key="4">
    <source>
        <dbReference type="EMBL" id="MTW13354.1"/>
    </source>
</evidence>
<evidence type="ECO:0000313" key="5">
    <source>
        <dbReference type="Proteomes" id="UP000472320"/>
    </source>
</evidence>
<reference evidence="4 5" key="1">
    <citation type="submission" date="2019-11" db="EMBL/GenBank/DDBJ databases">
        <title>Type strains purchased from KCTC, JCM and DSMZ.</title>
        <authorList>
            <person name="Lu H."/>
        </authorList>
    </citation>
    <scope>NUCLEOTIDE SEQUENCE [LARGE SCALE GENOMIC DNA]</scope>
    <source>
        <strain evidence="4 5">JCM 31587</strain>
    </source>
</reference>
<dbReference type="AlphaFoldDB" id="A0A6L6QMP2"/>
<dbReference type="Gene3D" id="3.40.50.2300">
    <property type="match status" value="1"/>
</dbReference>
<dbReference type="PROSITE" id="PS50110">
    <property type="entry name" value="RESPONSE_REGULATORY"/>
    <property type="match status" value="1"/>
</dbReference>
<keyword evidence="1 2" id="KW-0597">Phosphoprotein</keyword>
<dbReference type="SUPFAM" id="SSF52172">
    <property type="entry name" value="CheY-like"/>
    <property type="match status" value="1"/>
</dbReference>
<evidence type="ECO:0000259" key="3">
    <source>
        <dbReference type="PROSITE" id="PS50110"/>
    </source>
</evidence>
<comment type="caution">
    <text evidence="4">The sequence shown here is derived from an EMBL/GenBank/DDBJ whole genome shotgun (WGS) entry which is preliminary data.</text>
</comment>
<dbReference type="OrthoDB" id="9802155at2"/>
<dbReference type="SMART" id="SM00448">
    <property type="entry name" value="REC"/>
    <property type="match status" value="1"/>
</dbReference>
<dbReference type="Proteomes" id="UP000472320">
    <property type="component" value="Unassembled WGS sequence"/>
</dbReference>
<feature type="domain" description="Response regulatory" evidence="3">
    <location>
        <begin position="159"/>
        <end position="270"/>
    </location>
</feature>
<dbReference type="Gene3D" id="3.30.450.20">
    <property type="entry name" value="PAS domain"/>
    <property type="match status" value="1"/>
</dbReference>
<dbReference type="Pfam" id="PF00072">
    <property type="entry name" value="Response_reg"/>
    <property type="match status" value="1"/>
</dbReference>
<dbReference type="InterPro" id="IPR011006">
    <property type="entry name" value="CheY-like_superfamily"/>
</dbReference>
<organism evidence="4 5">
    <name type="scientific">Massilia eburnea</name>
    <dbReference type="NCBI Taxonomy" id="1776165"/>
    <lineage>
        <taxon>Bacteria</taxon>
        <taxon>Pseudomonadati</taxon>
        <taxon>Pseudomonadota</taxon>
        <taxon>Betaproteobacteria</taxon>
        <taxon>Burkholderiales</taxon>
        <taxon>Oxalobacteraceae</taxon>
        <taxon>Telluria group</taxon>
        <taxon>Massilia</taxon>
    </lineage>
</organism>
<keyword evidence="5" id="KW-1185">Reference proteome</keyword>
<evidence type="ECO:0000256" key="1">
    <source>
        <dbReference type="ARBA" id="ARBA00022553"/>
    </source>
</evidence>
<evidence type="ECO:0000256" key="2">
    <source>
        <dbReference type="PROSITE-ProRule" id="PRU00169"/>
    </source>
</evidence>
<accession>A0A6L6QMP2</accession>
<name>A0A6L6QMP2_9BURK</name>
<sequence length="270" mass="29284">MAHIAGESMATQDWSRADLGPQDSWPQALRLALDIMLNTPLPMLLMWSRRQVMLYNQAYASNVASAAAVPPGGTVPAVPPSAWSWNPQAMEQAWAGQSLVFPRQPLKLWRDGNMLEVPFDLHYTPLRAGDGEVAGILCTLAPASAAALPGAAANDAHLRILVVEDNQDAQYLVCEMLRAFGHEVSAVANGEAALELLAGSEFDVLFSDVSLPGMSGVELGRTALKRQPRLRIIFASGYSQSLTSHLDFPAVSMQKPYDIEQLQQALQDLH</sequence>